<protein>
    <submittedName>
        <fullName evidence="5">Monosaccharide ABC transporter substrate-binding protein, CUT2 family</fullName>
    </submittedName>
</protein>
<dbReference type="eggNOG" id="COG1879">
    <property type="taxonomic scope" value="Bacteria"/>
</dbReference>
<dbReference type="GO" id="GO:0030288">
    <property type="term" value="C:outer membrane-bounded periplasmic space"/>
    <property type="evidence" value="ECO:0007669"/>
    <property type="project" value="TreeGrafter"/>
</dbReference>
<dbReference type="CDD" id="cd19966">
    <property type="entry name" value="PBP1_ABC_sugar_binding-like"/>
    <property type="match status" value="1"/>
</dbReference>
<comment type="subcellular location">
    <subcellularLocation>
        <location evidence="1">Cell envelope</location>
    </subcellularLocation>
</comment>
<dbReference type="RefSeq" id="WP_011719191.1">
    <property type="nucleotide sequence ID" value="NC_008578.1"/>
</dbReference>
<dbReference type="KEGG" id="ace:Acel_0354"/>
<evidence type="ECO:0000313" key="6">
    <source>
        <dbReference type="Proteomes" id="UP000008221"/>
    </source>
</evidence>
<dbReference type="PROSITE" id="PS51257">
    <property type="entry name" value="PROKAR_LIPOPROTEIN"/>
    <property type="match status" value="1"/>
</dbReference>
<evidence type="ECO:0000313" key="5">
    <source>
        <dbReference type="EMBL" id="ABK52128.1"/>
    </source>
</evidence>
<dbReference type="STRING" id="351607.Acel_0354"/>
<dbReference type="InterPro" id="IPR028082">
    <property type="entry name" value="Peripla_BP_I"/>
</dbReference>
<accession>A0LRR8</accession>
<keyword evidence="3" id="KW-0732">Signal</keyword>
<dbReference type="InParanoid" id="A0LRR8"/>
<dbReference type="PANTHER" id="PTHR30036">
    <property type="entry name" value="D-XYLOSE-BINDING PERIPLASMIC PROTEIN"/>
    <property type="match status" value="1"/>
</dbReference>
<dbReference type="PANTHER" id="PTHR30036:SF7">
    <property type="entry name" value="ABC TRANSPORTER PERIPLASMIC-BINDING PROTEIN YPHF"/>
    <property type="match status" value="1"/>
</dbReference>
<reference evidence="5 6" key="1">
    <citation type="journal article" date="2009" name="Genome Res.">
        <title>Complete genome of the cellulolytic thermophile Acidothermus cellulolyticus 11B provides insights into its ecophysiological and evolutionary adaptations.</title>
        <authorList>
            <person name="Barabote R.D."/>
            <person name="Xie G."/>
            <person name="Leu D.H."/>
            <person name="Normand P."/>
            <person name="Necsulea A."/>
            <person name="Daubin V."/>
            <person name="Medigue C."/>
            <person name="Adney W.S."/>
            <person name="Xu X.C."/>
            <person name="Lapidus A."/>
            <person name="Parales R.E."/>
            <person name="Detter C."/>
            <person name="Pujic P."/>
            <person name="Bruce D."/>
            <person name="Lavire C."/>
            <person name="Challacombe J.F."/>
            <person name="Brettin T.S."/>
            <person name="Berry A.M."/>
        </authorList>
    </citation>
    <scope>NUCLEOTIDE SEQUENCE [LARGE SCALE GENOMIC DNA]</scope>
    <source>
        <strain evidence="6">ATCC 43068 / DSM 8971 / 11B</strain>
    </source>
</reference>
<evidence type="ECO:0000256" key="3">
    <source>
        <dbReference type="SAM" id="SignalP"/>
    </source>
</evidence>
<keyword evidence="6" id="KW-1185">Reference proteome</keyword>
<dbReference type="OrthoDB" id="257716at2"/>
<evidence type="ECO:0000256" key="1">
    <source>
        <dbReference type="ARBA" id="ARBA00004196"/>
    </source>
</evidence>
<feature type="signal peptide" evidence="3">
    <location>
        <begin position="1"/>
        <end position="23"/>
    </location>
</feature>
<dbReference type="InterPro" id="IPR050555">
    <property type="entry name" value="Bact_Solute-Bind_Prot2"/>
</dbReference>
<feature type="chain" id="PRO_5002626753" evidence="3">
    <location>
        <begin position="24"/>
        <end position="357"/>
    </location>
</feature>
<evidence type="ECO:0000259" key="4">
    <source>
        <dbReference type="Pfam" id="PF13407"/>
    </source>
</evidence>
<sequence length="357" mass="37752">MGSTTRILTWRRLALLAIVPLVAAGCSSKSQTPQKQSTSAPATETAAGAVPTGAQFCKGMKIVFFPGGTPGGPFETVVYNGAKAAAAALGPSVTYEWSDWDPNKMITQFKQAMATHPDGIAIMGHPGDAAFDPLIDQAEAQGITVTVMNTELPQAEAKYQSQGMGYVGAVLYQAGASLASEAIKRGNLKAGDRVFVWGLLSQPGRGERTKGIVDTLKKAGLTVDYLEINDATNKDPAAGVSIFTGYVSKHPDVKAIFIDHGNLTATIPTYMKAANLKPGSVFAAGFDMSPATVKGIQDGYISLVIDQQEWLQGYFGILQLCLSHVYGFSGLRIDTGAGFDDKSNIDKLAPLVDKQIR</sequence>
<dbReference type="Proteomes" id="UP000008221">
    <property type="component" value="Chromosome"/>
</dbReference>
<dbReference type="Gene3D" id="3.40.50.2300">
    <property type="match status" value="2"/>
</dbReference>
<dbReference type="InterPro" id="IPR025997">
    <property type="entry name" value="SBP_2_dom"/>
</dbReference>
<dbReference type="SUPFAM" id="SSF53822">
    <property type="entry name" value="Periplasmic binding protein-like I"/>
    <property type="match status" value="1"/>
</dbReference>
<dbReference type="Pfam" id="PF13407">
    <property type="entry name" value="Peripla_BP_4"/>
    <property type="match status" value="1"/>
</dbReference>
<comment type="similarity">
    <text evidence="2">Belongs to the bacterial solute-binding protein 2 family.</text>
</comment>
<proteinExistence type="inferred from homology"/>
<feature type="domain" description="Periplasmic binding protein" evidence="4">
    <location>
        <begin position="70"/>
        <end position="317"/>
    </location>
</feature>
<gene>
    <name evidence="5" type="ordered locus">Acel_0354</name>
</gene>
<dbReference type="EMBL" id="CP000481">
    <property type="protein sequence ID" value="ABK52128.1"/>
    <property type="molecule type" value="Genomic_DNA"/>
</dbReference>
<organism evidence="5 6">
    <name type="scientific">Acidothermus cellulolyticus (strain ATCC 43068 / DSM 8971 / 11B)</name>
    <dbReference type="NCBI Taxonomy" id="351607"/>
    <lineage>
        <taxon>Bacteria</taxon>
        <taxon>Bacillati</taxon>
        <taxon>Actinomycetota</taxon>
        <taxon>Actinomycetes</taxon>
        <taxon>Acidothermales</taxon>
        <taxon>Acidothermaceae</taxon>
        <taxon>Acidothermus</taxon>
    </lineage>
</organism>
<dbReference type="HOGENOM" id="CLU_037628_3_5_11"/>
<dbReference type="AlphaFoldDB" id="A0LRR8"/>
<dbReference type="GO" id="GO:0030246">
    <property type="term" value="F:carbohydrate binding"/>
    <property type="evidence" value="ECO:0007669"/>
    <property type="project" value="TreeGrafter"/>
</dbReference>
<name>A0LRR8_ACIC1</name>
<evidence type="ECO:0000256" key="2">
    <source>
        <dbReference type="ARBA" id="ARBA00007639"/>
    </source>
</evidence>